<gene>
    <name evidence="2" type="ORF">GCM10007895_08420</name>
</gene>
<protein>
    <recommendedName>
        <fullName evidence="1">Cytochrome P460 domain-containing protein</fullName>
    </recommendedName>
</protein>
<dbReference type="InterPro" id="IPR032033">
    <property type="entry name" value="Cytochrome_P460"/>
</dbReference>
<feature type="domain" description="Cytochrome P460" evidence="1">
    <location>
        <begin position="43"/>
        <end position="155"/>
    </location>
</feature>
<reference evidence="2" key="1">
    <citation type="journal article" date="2014" name="Int. J. Syst. Evol. Microbiol.">
        <title>Complete genome sequence of Corynebacterium casei LMG S-19264T (=DSM 44701T), isolated from a smear-ripened cheese.</title>
        <authorList>
            <consortium name="US DOE Joint Genome Institute (JGI-PGF)"/>
            <person name="Walter F."/>
            <person name="Albersmeier A."/>
            <person name="Kalinowski J."/>
            <person name="Ruckert C."/>
        </authorList>
    </citation>
    <scope>NUCLEOTIDE SEQUENCE</scope>
    <source>
        <strain evidence="2">NBRC 101628</strain>
    </source>
</reference>
<reference evidence="2" key="2">
    <citation type="submission" date="2023-01" db="EMBL/GenBank/DDBJ databases">
        <title>Draft genome sequence of Paraferrimonas sedimenticola strain NBRC 101628.</title>
        <authorList>
            <person name="Sun Q."/>
            <person name="Mori K."/>
        </authorList>
    </citation>
    <scope>NUCLEOTIDE SEQUENCE</scope>
    <source>
        <strain evidence="2">NBRC 101628</strain>
    </source>
</reference>
<dbReference type="Proteomes" id="UP001161422">
    <property type="component" value="Unassembled WGS sequence"/>
</dbReference>
<dbReference type="AlphaFoldDB" id="A0AA37RUG8"/>
<evidence type="ECO:0000313" key="3">
    <source>
        <dbReference type="Proteomes" id="UP001161422"/>
    </source>
</evidence>
<dbReference type="EMBL" id="BSNC01000003">
    <property type="protein sequence ID" value="GLP95536.1"/>
    <property type="molecule type" value="Genomic_DNA"/>
</dbReference>
<comment type="caution">
    <text evidence="2">The sequence shown here is derived from an EMBL/GenBank/DDBJ whole genome shotgun (WGS) entry which is preliminary data.</text>
</comment>
<name>A0AA37RUG8_9GAMM</name>
<dbReference type="CDD" id="cd20750">
    <property type="entry name" value="cyt_c_I"/>
    <property type="match status" value="1"/>
</dbReference>
<keyword evidence="3" id="KW-1185">Reference proteome</keyword>
<evidence type="ECO:0000259" key="1">
    <source>
        <dbReference type="Pfam" id="PF16694"/>
    </source>
</evidence>
<dbReference type="InterPro" id="IPR038142">
    <property type="entry name" value="Cytochrome_P460_sp"/>
</dbReference>
<dbReference type="Pfam" id="PF16694">
    <property type="entry name" value="Cytochrome_P460"/>
    <property type="match status" value="1"/>
</dbReference>
<accession>A0AA37RUG8</accession>
<evidence type="ECO:0000313" key="2">
    <source>
        <dbReference type="EMBL" id="GLP95536.1"/>
    </source>
</evidence>
<sequence>MAELANPADTYQELVSASGEIAFPADFQTQLIHLGTNAVMGEGGEVQNLNGIYTQKLALEAFNQTGEWPDGTVFFKDIKFAKAEKLNTGTVYHQQGSDIFFVMVKDTRGRFVSSPHWSDGWGWAMFDPEPKANVSPNSSFCKTCHAPRQHTDWLYIDQYPALIAPKHLVK</sequence>
<dbReference type="Gene3D" id="3.50.70.20">
    <property type="entry name" value="Cytochrome P460"/>
    <property type="match status" value="1"/>
</dbReference>
<proteinExistence type="predicted"/>
<organism evidence="2 3">
    <name type="scientific">Paraferrimonas sedimenticola</name>
    <dbReference type="NCBI Taxonomy" id="375674"/>
    <lineage>
        <taxon>Bacteria</taxon>
        <taxon>Pseudomonadati</taxon>
        <taxon>Pseudomonadota</taxon>
        <taxon>Gammaproteobacteria</taxon>
        <taxon>Alteromonadales</taxon>
        <taxon>Ferrimonadaceae</taxon>
        <taxon>Paraferrimonas</taxon>
    </lineage>
</organism>